<gene>
    <name evidence="3" type="ORF">MEQU1_002671</name>
</gene>
<dbReference type="PROSITE" id="PS50848">
    <property type="entry name" value="START"/>
    <property type="match status" value="2"/>
</dbReference>
<feature type="region of interest" description="Disordered" evidence="1">
    <location>
        <begin position="1355"/>
        <end position="1414"/>
    </location>
</feature>
<evidence type="ECO:0000259" key="2">
    <source>
        <dbReference type="PROSITE" id="PS50848"/>
    </source>
</evidence>
<dbReference type="InterPro" id="IPR002913">
    <property type="entry name" value="START_lipid-bd_dom"/>
</dbReference>
<dbReference type="PANTHER" id="PTHR19308:SF54">
    <property type="entry name" value="START DOMAIN-CONTAINING PROTEIN"/>
    <property type="match status" value="1"/>
</dbReference>
<evidence type="ECO:0000313" key="4">
    <source>
        <dbReference type="Proteomes" id="UP001214415"/>
    </source>
</evidence>
<feature type="compositionally biased region" description="Polar residues" evidence="1">
    <location>
        <begin position="1368"/>
        <end position="1380"/>
    </location>
</feature>
<evidence type="ECO:0000313" key="3">
    <source>
        <dbReference type="EMBL" id="WFD23976.1"/>
    </source>
</evidence>
<dbReference type="GO" id="GO:0005737">
    <property type="term" value="C:cytoplasm"/>
    <property type="evidence" value="ECO:0007669"/>
    <property type="project" value="UniProtKB-ARBA"/>
</dbReference>
<feature type="compositionally biased region" description="Low complexity" evidence="1">
    <location>
        <begin position="1309"/>
        <end position="1322"/>
    </location>
</feature>
<dbReference type="InterPro" id="IPR051213">
    <property type="entry name" value="START_lipid_transfer"/>
</dbReference>
<organism evidence="3 4">
    <name type="scientific">Malassezia equina</name>
    <dbReference type="NCBI Taxonomy" id="1381935"/>
    <lineage>
        <taxon>Eukaryota</taxon>
        <taxon>Fungi</taxon>
        <taxon>Dikarya</taxon>
        <taxon>Basidiomycota</taxon>
        <taxon>Ustilaginomycotina</taxon>
        <taxon>Malasseziomycetes</taxon>
        <taxon>Malasseziales</taxon>
        <taxon>Malasseziaceae</taxon>
        <taxon>Malassezia</taxon>
    </lineage>
</organism>
<feature type="domain" description="START" evidence="2">
    <location>
        <begin position="828"/>
        <end position="1025"/>
    </location>
</feature>
<dbReference type="GO" id="GO:0008289">
    <property type="term" value="F:lipid binding"/>
    <property type="evidence" value="ECO:0007669"/>
    <property type="project" value="InterPro"/>
</dbReference>
<feature type="compositionally biased region" description="Low complexity" evidence="1">
    <location>
        <begin position="780"/>
        <end position="797"/>
    </location>
</feature>
<dbReference type="SUPFAM" id="SSF55961">
    <property type="entry name" value="Bet v1-like"/>
    <property type="match status" value="3"/>
</dbReference>
<dbReference type="Pfam" id="PF01852">
    <property type="entry name" value="START"/>
    <property type="match status" value="2"/>
</dbReference>
<feature type="region of interest" description="Disordered" evidence="1">
    <location>
        <begin position="1089"/>
        <end position="1119"/>
    </location>
</feature>
<feature type="domain" description="START" evidence="2">
    <location>
        <begin position="433"/>
        <end position="597"/>
    </location>
</feature>
<name>A0AAF0IZJ0_9BASI</name>
<feature type="region of interest" description="Disordered" evidence="1">
    <location>
        <begin position="1296"/>
        <end position="1330"/>
    </location>
</feature>
<feature type="region of interest" description="Disordered" evidence="1">
    <location>
        <begin position="757"/>
        <end position="803"/>
    </location>
</feature>
<proteinExistence type="predicted"/>
<dbReference type="InterPro" id="IPR023393">
    <property type="entry name" value="START-like_dom_sf"/>
</dbReference>
<dbReference type="Gene3D" id="3.30.530.20">
    <property type="match status" value="3"/>
</dbReference>
<dbReference type="PANTHER" id="PTHR19308">
    <property type="entry name" value="PHOSPHATIDYLCHOLINE TRANSFER PROTEIN"/>
    <property type="match status" value="1"/>
</dbReference>
<dbReference type="CDD" id="cd00177">
    <property type="entry name" value="START"/>
    <property type="match status" value="1"/>
</dbReference>
<feature type="compositionally biased region" description="Low complexity" evidence="1">
    <location>
        <begin position="1395"/>
        <end position="1408"/>
    </location>
</feature>
<accession>A0AAF0IZJ0</accession>
<evidence type="ECO:0000256" key="1">
    <source>
        <dbReference type="SAM" id="MobiDB-lite"/>
    </source>
</evidence>
<keyword evidence="4" id="KW-1185">Reference proteome</keyword>
<dbReference type="Proteomes" id="UP001214415">
    <property type="component" value="Chromosome 5"/>
</dbReference>
<protein>
    <recommendedName>
        <fullName evidence="2">START domain-containing protein</fullName>
    </recommendedName>
</protein>
<dbReference type="EMBL" id="CP119904">
    <property type="protein sequence ID" value="WFD23976.1"/>
    <property type="molecule type" value="Genomic_DNA"/>
</dbReference>
<sequence>MEGPTDIPPLPDESFEALKDLWQNTLDKSLELLTELHINERQAPQWQTVPPGRDGAPDDMPEDVSLEVMRRRVQNTDVYRATWTGTWEAPDLGAFLALLTSQALVPQWLPIVEGSQILKTLGLHTRFCKIRFKFGWPASPRDAVVLARVRHDASTLVLTAASVPRTSDAPSYLRPAPPYVRAQVHLLALVVHRRAEDMRRLQITAYWALDPRGSVLGVRPSAMIAPLPRMLPALVECVQAHGTHIAYAAHYGDGIEITAQHADPALHLEYAVMEGEARALVLDGASAASLPSRTVRVRLAAAHGWDVRVVRLPHAGSDTPANIQASMVRHGAWYELDVQHGALDDADAMVRLSLDATSVEAEGVRVNGEAPMESARAPDTESITDTVLARFAQADTASAPKASDPRRVASTSSLRPPALGALAATVRRNYVYFASLLQEPEAKWIHVSDTRGVTVTKLDSIDPTLVVYRAEATFVGLSVWDLYTLLSTPALVASWSESIKAGALLQDLGGQSSVWHVRYAGAWPVSQRDAALVQTVYKSPASIHLFSFSADEHAPPPESGTIRTHVDLQGWSIEALSPTTVHVTLIEQSDPRGWLPKTRIPSLMVSLMADAGERAIKYGGPPMVSRMLNARAVMQSYPPAMDAFHLDYVASSDSAEAASDAVECELRCDIERWAPNLDIRVTPPPTAVSCLRRHSLAGSGGLWLTLEHMHTERVQVVVRKGPVQSVEQGVVLLNGLRVAVDSDELDAVQVQALAQKKRTKPQRVALDQLDTRASNEALRSAPEPASPRTTSPTEASAPPAPPRMHAALATLGVLRRMYAEQPPDPAGEPAGWTHVSEKKGLFVRRRMLPGVSPTLAVHRADKVVQGMAAEDLLPLVAYPGARAHWDEQLAECRVLESYGNGASVQLWTTPPSFPFQARSFVVASVTVRGCASTDEDVAKSPVYFHVSASCDDGAPLPPTLAEAAGSLPRGRVWIDGWILENVDPYSTDSYPIPSTRCTHVVAMDFGGLTAGLHALWHAALPRTVLALERGATALGPCPSVRVPPTWLGVRKDDDDDSLVWALHRTPRAVVLLSSDFHPSTRTLSMLARVSAPRTTPDASRGKGPALGSPSRLRPRASATFRHESPPAWCVAEVQVELRHYPHGYSVEVRWGDAALDDVDARPSRPPSEALPLEVHVLDWPPSALQAATHASAEQTHCHCVRVTLAPAALERCTAAALVRVAIAPLRADGAPRAPGGHVPVTCNGRIAEIAYGPDPARAPWPVDVDALERVRADEVRASEALDVGTQVLATPLASVTAKSPVPTPPAAGPGPAANPTEAARAAPPSPSAPATSQLFGLLRVSRSSGRYGGLASFVTGGQRPSIAPAPEQSGSASITPTNEPLSGKGGAEASDTDTAGGEPPGALAPADAQARPGTAPGRYRLSTLILAMLVSFLAGSLARAFMEPADFVLVSPAASASAQLVARTESVVSARAHGPPADGALAEARRMLDTAAREVDHVVRAARQLHVITRSSADPAELPDEAMMDSKDRSAVVRWRELRRCVDVGVPGVPWHWVMGVART</sequence>
<reference evidence="3" key="1">
    <citation type="submission" date="2023-03" db="EMBL/GenBank/DDBJ databases">
        <title>Mating type loci evolution in Malassezia.</title>
        <authorList>
            <person name="Coelho M.A."/>
        </authorList>
    </citation>
    <scope>NUCLEOTIDE SEQUENCE</scope>
    <source>
        <strain evidence="3">CBS 12830</strain>
    </source>
</reference>